<gene>
    <name evidence="2" type="ORF">KX01_554</name>
</gene>
<feature type="signal peptide" evidence="1">
    <location>
        <begin position="1"/>
        <end position="20"/>
    </location>
</feature>
<accession>A0A1J0KTV5</accession>
<dbReference type="PROSITE" id="PS51257">
    <property type="entry name" value="PROKAR_LIPOPROTEIN"/>
    <property type="match status" value="1"/>
</dbReference>
<keyword evidence="1" id="KW-0732">Signal</keyword>
<keyword evidence="2" id="KW-0449">Lipoprotein</keyword>
<evidence type="ECO:0000313" key="3">
    <source>
        <dbReference type="Proteomes" id="UP000182521"/>
    </source>
</evidence>
<evidence type="ECO:0000313" key="2">
    <source>
        <dbReference type="EMBL" id="APC97068.1"/>
    </source>
</evidence>
<dbReference type="AlphaFoldDB" id="A0A1J0KTV5"/>
<dbReference type="EMBL" id="CP009654">
    <property type="protein sequence ID" value="APC97068.1"/>
    <property type="molecule type" value="Genomic_DNA"/>
</dbReference>
<feature type="chain" id="PRO_5009614041" evidence="1">
    <location>
        <begin position="21"/>
        <end position="85"/>
    </location>
</feature>
<reference evidence="3" key="1">
    <citation type="submission" date="2014-10" db="EMBL/GenBank/DDBJ databases">
        <authorList>
            <person name="Kuske C.R."/>
            <person name="Challacombe J.F."/>
            <person name="Daligault H.E."/>
            <person name="Davenport K.W."/>
            <person name="Johnson S.L."/>
            <person name="Siddaramappa S."/>
            <person name="Petersen J.M."/>
        </authorList>
    </citation>
    <scope>NUCLEOTIDE SEQUENCE [LARGE SCALE GENOMIC DNA]</scope>
    <source>
        <strain evidence="3">CA97-1460</strain>
    </source>
</reference>
<dbReference type="STRING" id="1542390.KX01_554"/>
<sequence length="85" mass="8916">MKISKTFILGSMIGSSLILASCASSETGLKQATANNIGGVLSNDVAVSDIDRGATTVSWKAKVNNTNYSCESDDMVRKVNCVAKK</sequence>
<dbReference type="RefSeq" id="WP_071663533.1">
    <property type="nucleotide sequence ID" value="NZ_CP009654.1"/>
</dbReference>
<name>A0A1J0KTV5_9GAMM</name>
<organism evidence="2 3">
    <name type="scientific">Francisella frigiditurris</name>
    <dbReference type="NCBI Taxonomy" id="1542390"/>
    <lineage>
        <taxon>Bacteria</taxon>
        <taxon>Pseudomonadati</taxon>
        <taxon>Pseudomonadota</taxon>
        <taxon>Gammaproteobacteria</taxon>
        <taxon>Thiotrichales</taxon>
        <taxon>Francisellaceae</taxon>
        <taxon>Francisella</taxon>
    </lineage>
</organism>
<dbReference type="Proteomes" id="UP000182521">
    <property type="component" value="Chromosome"/>
</dbReference>
<dbReference type="KEGG" id="frc:KX01_554"/>
<protein>
    <submittedName>
        <fullName evidence="2">Putative lipoprotein</fullName>
    </submittedName>
</protein>
<proteinExistence type="predicted"/>
<evidence type="ECO:0000256" key="1">
    <source>
        <dbReference type="SAM" id="SignalP"/>
    </source>
</evidence>
<keyword evidence="3" id="KW-1185">Reference proteome</keyword>